<reference evidence="3 5" key="2">
    <citation type="submission" date="2016-11" db="EMBL/GenBank/DDBJ databases">
        <authorList>
            <person name="Jaros S."/>
            <person name="Januszkiewicz K."/>
            <person name="Wedrychowicz H."/>
        </authorList>
    </citation>
    <scope>NUCLEOTIDE SEQUENCE [LARGE SCALE GENOMIC DNA]</scope>
    <source>
        <strain evidence="3 5">DSM 17137</strain>
    </source>
</reference>
<gene>
    <name evidence="3" type="ORF">SAMN02745223_02255</name>
    <name evidence="2" type="ORF">VW29_17330</name>
</gene>
<evidence type="ECO:0000313" key="3">
    <source>
        <dbReference type="EMBL" id="SHF29715.1"/>
    </source>
</evidence>
<proteinExistence type="predicted"/>
<accession>A0A0F5LAW3</accession>
<dbReference type="EMBL" id="FQVC01000006">
    <property type="protein sequence ID" value="SHF29715.1"/>
    <property type="molecule type" value="Genomic_DNA"/>
</dbReference>
<dbReference type="PATRIC" id="fig|1121477.3.peg.216"/>
<dbReference type="AlphaFoldDB" id="A0A0F5LAW3"/>
<dbReference type="Proteomes" id="UP000184533">
    <property type="component" value="Unassembled WGS sequence"/>
</dbReference>
<protein>
    <recommendedName>
        <fullName evidence="6">DUF945 domain-containing protein</fullName>
    </recommendedName>
</protein>
<keyword evidence="1" id="KW-0732">Signal</keyword>
<keyword evidence="4" id="KW-1185">Reference proteome</keyword>
<evidence type="ECO:0008006" key="6">
    <source>
        <dbReference type="Google" id="ProtNLM"/>
    </source>
</evidence>
<feature type="signal peptide" evidence="1">
    <location>
        <begin position="1"/>
        <end position="26"/>
    </location>
</feature>
<evidence type="ECO:0000313" key="5">
    <source>
        <dbReference type="Proteomes" id="UP000184533"/>
    </source>
</evidence>
<sequence length="414" mass="43235">MRTSKRTRLTLLAGVATAALMQPAMALDAQAFIDRVTDVYGQVGYDFTFGPATLDGDTVTVDGVTVGFNNVPEFGEPLTFDTELTFNGVVELPDGGYTAESLTLPDIDTEIEAEPSGRVTLSDILVEDLYVPGGDTVSALAMLQLVGTMSTGPLTVTRDGAKFLSIESMQAGSSFTPEQGTEALTDLSSQLTINGLWLDLSTVKEEDAEAGAIIDGLGLSTISGDITQSLNWSMADGHLVMDEFLFDFDELGALNLVADVTGVTPAMLDKLYAMQAQAMASEPASSEAQAAQMMAGMEMLQGISLVGASVRYDDASLAGRLLDFFAEQQGIERVQFVEGLKAMLPAMLAGTGVPALNDLVVPPVSAFLDDPQSLEIKLQPASPTTLLVLTAAASNPAGLISALGLAITANTAAD</sequence>
<evidence type="ECO:0000313" key="2">
    <source>
        <dbReference type="EMBL" id="KKB79334.1"/>
    </source>
</evidence>
<dbReference type="OrthoDB" id="7824623at2"/>
<dbReference type="STRING" id="1121477.SAMN02745223_02255"/>
<evidence type="ECO:0000313" key="4">
    <source>
        <dbReference type="Proteomes" id="UP000033608"/>
    </source>
</evidence>
<name>A0A0F5LAW3_9HYPH</name>
<organism evidence="2 4">
    <name type="scientific">Devosia limi DSM 17137</name>
    <dbReference type="NCBI Taxonomy" id="1121477"/>
    <lineage>
        <taxon>Bacteria</taxon>
        <taxon>Pseudomonadati</taxon>
        <taxon>Pseudomonadota</taxon>
        <taxon>Alphaproteobacteria</taxon>
        <taxon>Hyphomicrobiales</taxon>
        <taxon>Devosiaceae</taxon>
        <taxon>Devosia</taxon>
    </lineage>
</organism>
<dbReference type="EMBL" id="LAJF01000112">
    <property type="protein sequence ID" value="KKB79334.1"/>
    <property type="molecule type" value="Genomic_DNA"/>
</dbReference>
<dbReference type="Proteomes" id="UP000033608">
    <property type="component" value="Unassembled WGS sequence"/>
</dbReference>
<dbReference type="RefSeq" id="WP_046136538.1">
    <property type="nucleotide sequence ID" value="NZ_FQVC01000006.1"/>
</dbReference>
<evidence type="ECO:0000256" key="1">
    <source>
        <dbReference type="SAM" id="SignalP"/>
    </source>
</evidence>
<feature type="chain" id="PRO_5015038224" description="DUF945 domain-containing protein" evidence="1">
    <location>
        <begin position="27"/>
        <end position="414"/>
    </location>
</feature>
<reference evidence="2 4" key="1">
    <citation type="submission" date="2015-03" db="EMBL/GenBank/DDBJ databases">
        <authorList>
            <person name="Hassan Y.I."/>
            <person name="Lepp D."/>
            <person name="Zhou T."/>
        </authorList>
    </citation>
    <scope>NUCLEOTIDE SEQUENCE [LARGE SCALE GENOMIC DNA]</scope>
    <source>
        <strain evidence="2 4">DSM 17137</strain>
    </source>
</reference>